<evidence type="ECO:0000256" key="1">
    <source>
        <dbReference type="ARBA" id="ARBA00004571"/>
    </source>
</evidence>
<name>A0A132E9J6_9BURK</name>
<evidence type="ECO:0000256" key="6">
    <source>
        <dbReference type="ARBA" id="ARBA00022729"/>
    </source>
</evidence>
<feature type="domain" description="Porin" evidence="12">
    <location>
        <begin position="8"/>
        <end position="309"/>
    </location>
</feature>
<evidence type="ECO:0000256" key="9">
    <source>
        <dbReference type="ARBA" id="ARBA00023136"/>
    </source>
</evidence>
<evidence type="ECO:0000256" key="11">
    <source>
        <dbReference type="SAM" id="SignalP"/>
    </source>
</evidence>
<dbReference type="GO" id="GO:0046930">
    <property type="term" value="C:pore complex"/>
    <property type="evidence" value="ECO:0007669"/>
    <property type="project" value="UniProtKB-KW"/>
</dbReference>
<dbReference type="GO" id="GO:0015288">
    <property type="term" value="F:porin activity"/>
    <property type="evidence" value="ECO:0007669"/>
    <property type="project" value="UniProtKB-KW"/>
</dbReference>
<gene>
    <name evidence="13" type="ORF">WT56_27995</name>
</gene>
<dbReference type="InterPro" id="IPR050298">
    <property type="entry name" value="Gram-neg_bact_OMP"/>
</dbReference>
<evidence type="ECO:0000256" key="10">
    <source>
        <dbReference type="ARBA" id="ARBA00023237"/>
    </source>
</evidence>
<comment type="subcellular location">
    <subcellularLocation>
        <location evidence="1">Cell outer membrane</location>
        <topology evidence="1">Multi-pass membrane protein</topology>
    </subcellularLocation>
</comment>
<dbReference type="GO" id="GO:0006811">
    <property type="term" value="P:monoatomic ion transport"/>
    <property type="evidence" value="ECO:0007669"/>
    <property type="project" value="UniProtKB-KW"/>
</dbReference>
<evidence type="ECO:0000256" key="2">
    <source>
        <dbReference type="ARBA" id="ARBA00011233"/>
    </source>
</evidence>
<protein>
    <submittedName>
        <fullName evidence="13">Porin</fullName>
    </submittedName>
</protein>
<feature type="signal peptide" evidence="11">
    <location>
        <begin position="1"/>
        <end position="22"/>
    </location>
</feature>
<dbReference type="EMBL" id="LPJR01000071">
    <property type="protein sequence ID" value="KWF22056.1"/>
    <property type="molecule type" value="Genomic_DNA"/>
</dbReference>
<keyword evidence="10" id="KW-0998">Cell outer membrane</keyword>
<evidence type="ECO:0000259" key="12">
    <source>
        <dbReference type="Pfam" id="PF13609"/>
    </source>
</evidence>
<feature type="chain" id="PRO_5007290516" evidence="11">
    <location>
        <begin position="23"/>
        <end position="341"/>
    </location>
</feature>
<dbReference type="Pfam" id="PF13609">
    <property type="entry name" value="Porin_4"/>
    <property type="match status" value="1"/>
</dbReference>
<proteinExistence type="predicted"/>
<reference evidence="13 14" key="1">
    <citation type="submission" date="2015-11" db="EMBL/GenBank/DDBJ databases">
        <title>Expanding the genomic diversity of Burkholderia species for the development of highly accurate diagnostics.</title>
        <authorList>
            <person name="Sahl J."/>
            <person name="Keim P."/>
            <person name="Wagner D."/>
        </authorList>
    </citation>
    <scope>NUCLEOTIDE SEQUENCE [LARGE SCALE GENOMIC DNA]</scope>
    <source>
        <strain evidence="13 14">MSMB368WGS</strain>
    </source>
</reference>
<dbReference type="PANTHER" id="PTHR34501:SF9">
    <property type="entry name" value="MAJOR OUTER MEMBRANE PROTEIN P.IA"/>
    <property type="match status" value="1"/>
</dbReference>
<dbReference type="InterPro" id="IPR023614">
    <property type="entry name" value="Porin_dom_sf"/>
</dbReference>
<dbReference type="SUPFAM" id="SSF56935">
    <property type="entry name" value="Porins"/>
    <property type="match status" value="1"/>
</dbReference>
<keyword evidence="8" id="KW-0626">Porin</keyword>
<sequence length="341" mass="36482">MNKTLIAASALIASTAFQGARAQSSVTLYGVVDNGIEYQNGGQKGVVRASSGGLFATVYGLIGHEDIGGGVRVNFQLEQGFSAVNGTAQNAADAFNRLAWIGMSGKFGEFRFGRQKKPQYLYLDGELDPLAAKSIASTLNDFDDVSVRASNAIAYFTPAWHGLTAQFMVGMRDSTTKPSSGIQSFNIVAKYVNGPWHLAAGYDQQDNATRSSVQKVFTAATSLGVGAARFYLVYHTEKQSDRSQDEATYSAAASYLLNPVNEIALMYGYLHDRTGNGNNAQQVGLSYEYFLSKASILYVAAGLIDNRNQATYTLNGTEYSGVAVTPGATARGIIVGLTHKF</sequence>
<evidence type="ECO:0000256" key="4">
    <source>
        <dbReference type="ARBA" id="ARBA00022452"/>
    </source>
</evidence>
<evidence type="ECO:0000313" key="14">
    <source>
        <dbReference type="Proteomes" id="UP000062912"/>
    </source>
</evidence>
<evidence type="ECO:0000256" key="7">
    <source>
        <dbReference type="ARBA" id="ARBA00023065"/>
    </source>
</evidence>
<evidence type="ECO:0000256" key="8">
    <source>
        <dbReference type="ARBA" id="ARBA00023114"/>
    </source>
</evidence>
<evidence type="ECO:0000256" key="3">
    <source>
        <dbReference type="ARBA" id="ARBA00022448"/>
    </source>
</evidence>
<keyword evidence="9" id="KW-0472">Membrane</keyword>
<evidence type="ECO:0000256" key="5">
    <source>
        <dbReference type="ARBA" id="ARBA00022692"/>
    </source>
</evidence>
<dbReference type="CDD" id="cd00342">
    <property type="entry name" value="gram_neg_porins"/>
    <property type="match status" value="1"/>
</dbReference>
<dbReference type="InterPro" id="IPR033900">
    <property type="entry name" value="Gram_neg_porin_domain"/>
</dbReference>
<dbReference type="RefSeq" id="WP_060245851.1">
    <property type="nucleotide sequence ID" value="NZ_LPJR01000071.1"/>
</dbReference>
<dbReference type="AlphaFoldDB" id="A0A132E9J6"/>
<dbReference type="GO" id="GO:0009279">
    <property type="term" value="C:cell outer membrane"/>
    <property type="evidence" value="ECO:0007669"/>
    <property type="project" value="UniProtKB-SubCell"/>
</dbReference>
<comment type="subunit">
    <text evidence="2">Homotrimer.</text>
</comment>
<organism evidence="13 14">
    <name type="scientific">Burkholderia pseudomultivorans</name>
    <dbReference type="NCBI Taxonomy" id="1207504"/>
    <lineage>
        <taxon>Bacteria</taxon>
        <taxon>Pseudomonadati</taxon>
        <taxon>Pseudomonadota</taxon>
        <taxon>Betaproteobacteria</taxon>
        <taxon>Burkholderiales</taxon>
        <taxon>Burkholderiaceae</taxon>
        <taxon>Burkholderia</taxon>
        <taxon>Burkholderia cepacia complex</taxon>
    </lineage>
</organism>
<keyword evidence="4" id="KW-1134">Transmembrane beta strand</keyword>
<comment type="caution">
    <text evidence="13">The sequence shown here is derived from an EMBL/GenBank/DDBJ whole genome shotgun (WGS) entry which is preliminary data.</text>
</comment>
<dbReference type="Proteomes" id="UP000062912">
    <property type="component" value="Unassembled WGS sequence"/>
</dbReference>
<dbReference type="OrthoDB" id="8576858at2"/>
<dbReference type="PANTHER" id="PTHR34501">
    <property type="entry name" value="PROTEIN YDDL-RELATED"/>
    <property type="match status" value="1"/>
</dbReference>
<dbReference type="Gene3D" id="2.40.160.10">
    <property type="entry name" value="Porin"/>
    <property type="match status" value="1"/>
</dbReference>
<evidence type="ECO:0000313" key="13">
    <source>
        <dbReference type="EMBL" id="KWF22056.1"/>
    </source>
</evidence>
<accession>A0A132E9J6</accession>
<keyword evidence="7" id="KW-0406">Ion transport</keyword>
<keyword evidence="6 11" id="KW-0732">Signal</keyword>
<keyword evidence="5" id="KW-0812">Transmembrane</keyword>
<keyword evidence="3" id="KW-0813">Transport</keyword>